<accession>A0ABW7B0N5</accession>
<protein>
    <submittedName>
        <fullName evidence="1">Uncharacterized protein</fullName>
    </submittedName>
</protein>
<evidence type="ECO:0000313" key="2">
    <source>
        <dbReference type="Proteomes" id="UP001604267"/>
    </source>
</evidence>
<keyword evidence="2" id="KW-1185">Reference proteome</keyword>
<proteinExistence type="predicted"/>
<name>A0ABW7B0N5_9ACTN</name>
<evidence type="ECO:0000313" key="1">
    <source>
        <dbReference type="EMBL" id="MFG3010726.1"/>
    </source>
</evidence>
<sequence>MNLNAETANDFDVDALLALTEVDEALTVEAVVPNRVNSKYALLQESADN</sequence>
<dbReference type="EMBL" id="JBICYV010000004">
    <property type="protein sequence ID" value="MFG3010726.1"/>
    <property type="molecule type" value="Genomic_DNA"/>
</dbReference>
<dbReference type="RefSeq" id="WP_388322142.1">
    <property type="nucleotide sequence ID" value="NZ_JBIBCC010000009.1"/>
</dbReference>
<reference evidence="1 2" key="1">
    <citation type="submission" date="2024-10" db="EMBL/GenBank/DDBJ databases">
        <title>The Natural Products Discovery Center: Release of the First 8490 Sequenced Strains for Exploring Actinobacteria Biosynthetic Diversity.</title>
        <authorList>
            <person name="Kalkreuter E."/>
            <person name="Kautsar S.A."/>
            <person name="Yang D."/>
            <person name="Bader C.D."/>
            <person name="Teijaro C.N."/>
            <person name="Fluegel L."/>
            <person name="Davis C.M."/>
            <person name="Simpson J.R."/>
            <person name="Lauterbach L."/>
            <person name="Steele A.D."/>
            <person name="Gui C."/>
            <person name="Meng S."/>
            <person name="Li G."/>
            <person name="Viehrig K."/>
            <person name="Ye F."/>
            <person name="Su P."/>
            <person name="Kiefer A.F."/>
            <person name="Nichols A."/>
            <person name="Cepeda A.J."/>
            <person name="Yan W."/>
            <person name="Fan B."/>
            <person name="Jiang Y."/>
            <person name="Adhikari A."/>
            <person name="Zheng C.-J."/>
            <person name="Schuster L."/>
            <person name="Cowan T.M."/>
            <person name="Smanski M.J."/>
            <person name="Chevrette M.G."/>
            <person name="De Carvalho L.P.S."/>
            <person name="Shen B."/>
        </authorList>
    </citation>
    <scope>NUCLEOTIDE SEQUENCE [LARGE SCALE GENOMIC DNA]</scope>
    <source>
        <strain evidence="1 2">NPDC048320</strain>
    </source>
</reference>
<organism evidence="1 2">
    <name type="scientific">Streptomyces cinerochromogenes</name>
    <dbReference type="NCBI Taxonomy" id="66422"/>
    <lineage>
        <taxon>Bacteria</taxon>
        <taxon>Bacillati</taxon>
        <taxon>Actinomycetota</taxon>
        <taxon>Actinomycetes</taxon>
        <taxon>Kitasatosporales</taxon>
        <taxon>Streptomycetaceae</taxon>
        <taxon>Streptomyces</taxon>
    </lineage>
</organism>
<comment type="caution">
    <text evidence="1">The sequence shown here is derived from an EMBL/GenBank/DDBJ whole genome shotgun (WGS) entry which is preliminary data.</text>
</comment>
<gene>
    <name evidence="1" type="ORF">ACGFZB_09735</name>
</gene>
<dbReference type="Proteomes" id="UP001604267">
    <property type="component" value="Unassembled WGS sequence"/>
</dbReference>